<keyword evidence="12" id="KW-1185">Reference proteome</keyword>
<dbReference type="SUPFAM" id="SSF55785">
    <property type="entry name" value="PYP-like sensor domain (PAS domain)"/>
    <property type="match status" value="2"/>
</dbReference>
<evidence type="ECO:0000256" key="4">
    <source>
        <dbReference type="ARBA" id="ARBA00023012"/>
    </source>
</evidence>
<evidence type="ECO:0000259" key="7">
    <source>
        <dbReference type="PROSITE" id="PS50109"/>
    </source>
</evidence>
<evidence type="ECO:0000259" key="9">
    <source>
        <dbReference type="PROSITE" id="PS50112"/>
    </source>
</evidence>
<dbReference type="InterPro" id="IPR003594">
    <property type="entry name" value="HATPase_dom"/>
</dbReference>
<evidence type="ECO:0000256" key="5">
    <source>
        <dbReference type="PROSITE-ProRule" id="PRU00169"/>
    </source>
</evidence>
<accession>A0ABU3BQK8</accession>
<feature type="modified residue" description="4-aspartylphosphate" evidence="5">
    <location>
        <position position="680"/>
    </location>
</feature>
<dbReference type="CDD" id="cd16922">
    <property type="entry name" value="HATPase_EvgS-ArcB-TorS-like"/>
    <property type="match status" value="1"/>
</dbReference>
<dbReference type="Proteomes" id="UP001267426">
    <property type="component" value="Unassembled WGS sequence"/>
</dbReference>
<sequence>MPIPSQRRPPADAPTAPPTADEPTRGVALVVGLLGLWVALHVGADAAAPAVLAALAAAPESWLRRVTGRFRGTADVPEEPAGSEEPADDSGDLLAAAFDAVPDAVFVVDTEDRVQVANRAARTLLGYDPDALAGAALAETLFAPGDRDAHRARLRPSGDAGAPAADRRMVVCADGTQIPADVSVQLGAGRALFGVCVRDARPAQAAKAALAAAEGRQRVLRTVVDAVPDPVVAVDRSGQVVLRNRAGTREGGSGRTLPAPQWRAADAVMRAGEPVDQEESGPSGRVRLTTRVPVRDAAGAVVGLVAVSRDVTAQKAAEAQLLDDKRAAEAAARANSEFLATTSHEIRTLMNGVTGMTTLLLDTDLDDEQRDFVDTVRTSSDALLTIINDILDFSKVEAGLLELEDRPFSARRAVKEALSMVAQQGAAKGLHLTSEVADDVPEAVGGDATRVQQVLVNLLSNAVKFTAEGSVCVRARMAPAGGPPALAFEVEDTGVGIAPDRLDAVFERFTQADPSTARTHGGTGLGLAICRRLVQMMGGELTAESVPGEGSVFRFTVAVRVSADAPAERADAAPPDSAAWVSRPASEQPEPAVAPPAPAPPAEGGEEAADGPPPPSQAVVMSADAILPAARLLLAEDNPVNQKVALLTLRRLGYRPDVVSDGAQAVEAVRRQPYDVVLMDIMMPVMGGLEATRAIRSDPGPHPAPAVVALTANAMEGDRQRCLDAGCDDYLAKPVAPRFLAATIEKAVRARTGAPAAA</sequence>
<evidence type="ECO:0000256" key="1">
    <source>
        <dbReference type="ARBA" id="ARBA00000085"/>
    </source>
</evidence>
<dbReference type="GO" id="GO:0005524">
    <property type="term" value="F:ATP binding"/>
    <property type="evidence" value="ECO:0007669"/>
    <property type="project" value="UniProtKB-KW"/>
</dbReference>
<keyword evidence="4" id="KW-0902">Two-component regulatory system</keyword>
<dbReference type="InterPro" id="IPR036097">
    <property type="entry name" value="HisK_dim/P_sf"/>
</dbReference>
<dbReference type="SMART" id="SM00388">
    <property type="entry name" value="HisKA"/>
    <property type="match status" value="1"/>
</dbReference>
<comment type="catalytic activity">
    <reaction evidence="1">
        <text>ATP + protein L-histidine = ADP + protein N-phospho-L-histidine.</text>
        <dbReference type="EC" id="2.7.13.3"/>
    </reaction>
</comment>
<dbReference type="InterPro" id="IPR004358">
    <property type="entry name" value="Sig_transdc_His_kin-like_C"/>
</dbReference>
<dbReference type="Gene3D" id="3.30.450.20">
    <property type="entry name" value="PAS domain"/>
    <property type="match status" value="2"/>
</dbReference>
<dbReference type="Pfam" id="PF00512">
    <property type="entry name" value="HisKA"/>
    <property type="match status" value="1"/>
</dbReference>
<dbReference type="CDD" id="cd00082">
    <property type="entry name" value="HisKA"/>
    <property type="match status" value="1"/>
</dbReference>
<reference evidence="11 12" key="1">
    <citation type="submission" date="2023-09" db="EMBL/GenBank/DDBJ databases">
        <authorList>
            <person name="Rey-Velasco X."/>
        </authorList>
    </citation>
    <scope>NUCLEOTIDE SEQUENCE [LARGE SCALE GENOMIC DNA]</scope>
    <source>
        <strain evidence="11 12">F394</strain>
    </source>
</reference>
<dbReference type="SUPFAM" id="SSF47384">
    <property type="entry name" value="Homodimeric domain of signal transducing histidine kinase"/>
    <property type="match status" value="1"/>
</dbReference>
<gene>
    <name evidence="11" type="ORF">RM540_07420</name>
</gene>
<dbReference type="Pfam" id="PF08448">
    <property type="entry name" value="PAS_4"/>
    <property type="match status" value="1"/>
</dbReference>
<dbReference type="PROSITE" id="PS50110">
    <property type="entry name" value="RESPONSE_REGULATORY"/>
    <property type="match status" value="1"/>
</dbReference>
<dbReference type="SUPFAM" id="SSF52172">
    <property type="entry name" value="CheY-like"/>
    <property type="match status" value="1"/>
</dbReference>
<keyword evidence="3 5" id="KW-0597">Phosphoprotein</keyword>
<comment type="caution">
    <text evidence="11">The sequence shown here is derived from an EMBL/GenBank/DDBJ whole genome shotgun (WGS) entry which is preliminary data.</text>
</comment>
<dbReference type="Gene3D" id="1.10.287.130">
    <property type="match status" value="1"/>
</dbReference>
<proteinExistence type="predicted"/>
<dbReference type="InterPro" id="IPR000700">
    <property type="entry name" value="PAS-assoc_C"/>
</dbReference>
<dbReference type="NCBIfam" id="TIGR00229">
    <property type="entry name" value="sensory_box"/>
    <property type="match status" value="1"/>
</dbReference>
<feature type="domain" description="PAC" evidence="10">
    <location>
        <begin position="270"/>
        <end position="323"/>
    </location>
</feature>
<dbReference type="InterPro" id="IPR011006">
    <property type="entry name" value="CheY-like_superfamily"/>
</dbReference>
<feature type="region of interest" description="Disordered" evidence="6">
    <location>
        <begin position="566"/>
        <end position="618"/>
    </location>
</feature>
<feature type="domain" description="Response regulatory" evidence="8">
    <location>
        <begin position="631"/>
        <end position="748"/>
    </location>
</feature>
<dbReference type="Gene3D" id="3.40.50.2300">
    <property type="match status" value="1"/>
</dbReference>
<evidence type="ECO:0000259" key="10">
    <source>
        <dbReference type="PROSITE" id="PS50113"/>
    </source>
</evidence>
<keyword evidence="11" id="KW-0547">Nucleotide-binding</keyword>
<feature type="compositionally biased region" description="Low complexity" evidence="6">
    <location>
        <begin position="572"/>
        <end position="591"/>
    </location>
</feature>
<dbReference type="PROSITE" id="PS50109">
    <property type="entry name" value="HIS_KIN"/>
    <property type="match status" value="1"/>
</dbReference>
<dbReference type="PANTHER" id="PTHR45339">
    <property type="entry name" value="HYBRID SIGNAL TRANSDUCTION HISTIDINE KINASE J"/>
    <property type="match status" value="1"/>
</dbReference>
<dbReference type="PROSITE" id="PS50112">
    <property type="entry name" value="PAS"/>
    <property type="match status" value="1"/>
</dbReference>
<keyword evidence="11" id="KW-0067">ATP-binding</keyword>
<feature type="domain" description="Histidine kinase" evidence="7">
    <location>
        <begin position="341"/>
        <end position="561"/>
    </location>
</feature>
<dbReference type="PROSITE" id="PS50113">
    <property type="entry name" value="PAC"/>
    <property type="match status" value="1"/>
</dbReference>
<feature type="compositionally biased region" description="Pro residues" evidence="6">
    <location>
        <begin position="592"/>
        <end position="601"/>
    </location>
</feature>
<evidence type="ECO:0000256" key="6">
    <source>
        <dbReference type="SAM" id="MobiDB-lite"/>
    </source>
</evidence>
<dbReference type="Pfam" id="PF02518">
    <property type="entry name" value="HATPase_c"/>
    <property type="match status" value="1"/>
</dbReference>
<dbReference type="Gene3D" id="3.30.565.10">
    <property type="entry name" value="Histidine kinase-like ATPase, C-terminal domain"/>
    <property type="match status" value="1"/>
</dbReference>
<dbReference type="InterPro" id="IPR001789">
    <property type="entry name" value="Sig_transdc_resp-reg_receiver"/>
</dbReference>
<dbReference type="InterPro" id="IPR000014">
    <property type="entry name" value="PAS"/>
</dbReference>
<dbReference type="PRINTS" id="PR00344">
    <property type="entry name" value="BCTRLSENSOR"/>
</dbReference>
<dbReference type="CDD" id="cd00130">
    <property type="entry name" value="PAS"/>
    <property type="match status" value="1"/>
</dbReference>
<name>A0ABU3BQK8_9BACT</name>
<dbReference type="InterPro" id="IPR003661">
    <property type="entry name" value="HisK_dim/P_dom"/>
</dbReference>
<dbReference type="CDD" id="cd17546">
    <property type="entry name" value="REC_hyHK_CKI1_RcsC-like"/>
    <property type="match status" value="1"/>
</dbReference>
<dbReference type="InterPro" id="IPR005467">
    <property type="entry name" value="His_kinase_dom"/>
</dbReference>
<dbReference type="SMART" id="SM00091">
    <property type="entry name" value="PAS"/>
    <property type="match status" value="1"/>
</dbReference>
<dbReference type="EMBL" id="JAVRHT010000014">
    <property type="protein sequence ID" value="MDT0631576.1"/>
    <property type="molecule type" value="Genomic_DNA"/>
</dbReference>
<evidence type="ECO:0000313" key="12">
    <source>
        <dbReference type="Proteomes" id="UP001267426"/>
    </source>
</evidence>
<dbReference type="RefSeq" id="WP_311662919.1">
    <property type="nucleotide sequence ID" value="NZ_JAVRHT010000014.1"/>
</dbReference>
<dbReference type="InterPro" id="IPR035965">
    <property type="entry name" value="PAS-like_dom_sf"/>
</dbReference>
<dbReference type="SMART" id="SM00448">
    <property type="entry name" value="REC"/>
    <property type="match status" value="1"/>
</dbReference>
<dbReference type="InterPro" id="IPR013656">
    <property type="entry name" value="PAS_4"/>
</dbReference>
<feature type="region of interest" description="Disordered" evidence="6">
    <location>
        <begin position="1"/>
        <end position="23"/>
    </location>
</feature>
<organism evidence="11 12">
    <name type="scientific">Rubrivirga litoralis</name>
    <dbReference type="NCBI Taxonomy" id="3075598"/>
    <lineage>
        <taxon>Bacteria</taxon>
        <taxon>Pseudomonadati</taxon>
        <taxon>Rhodothermota</taxon>
        <taxon>Rhodothermia</taxon>
        <taxon>Rhodothermales</taxon>
        <taxon>Rubricoccaceae</taxon>
        <taxon>Rubrivirga</taxon>
    </lineage>
</organism>
<evidence type="ECO:0000313" key="11">
    <source>
        <dbReference type="EMBL" id="MDT0631576.1"/>
    </source>
</evidence>
<dbReference type="Pfam" id="PF13188">
    <property type="entry name" value="PAS_8"/>
    <property type="match status" value="1"/>
</dbReference>
<feature type="domain" description="PAS" evidence="9">
    <location>
        <begin position="90"/>
        <end position="161"/>
    </location>
</feature>
<evidence type="ECO:0000256" key="3">
    <source>
        <dbReference type="ARBA" id="ARBA00022553"/>
    </source>
</evidence>
<evidence type="ECO:0000259" key="8">
    <source>
        <dbReference type="PROSITE" id="PS50110"/>
    </source>
</evidence>
<dbReference type="EC" id="2.7.13.3" evidence="2"/>
<dbReference type="Pfam" id="PF00072">
    <property type="entry name" value="Response_reg"/>
    <property type="match status" value="1"/>
</dbReference>
<dbReference type="SUPFAM" id="SSF55874">
    <property type="entry name" value="ATPase domain of HSP90 chaperone/DNA topoisomerase II/histidine kinase"/>
    <property type="match status" value="1"/>
</dbReference>
<dbReference type="SMART" id="SM00387">
    <property type="entry name" value="HATPase_c"/>
    <property type="match status" value="1"/>
</dbReference>
<protein>
    <recommendedName>
        <fullName evidence="2">histidine kinase</fullName>
        <ecNumber evidence="2">2.7.13.3</ecNumber>
    </recommendedName>
</protein>
<dbReference type="PANTHER" id="PTHR45339:SF1">
    <property type="entry name" value="HYBRID SIGNAL TRANSDUCTION HISTIDINE KINASE J"/>
    <property type="match status" value="1"/>
</dbReference>
<evidence type="ECO:0000256" key="2">
    <source>
        <dbReference type="ARBA" id="ARBA00012438"/>
    </source>
</evidence>
<dbReference type="InterPro" id="IPR036890">
    <property type="entry name" value="HATPase_C_sf"/>
</dbReference>